<dbReference type="InterPro" id="IPR041325">
    <property type="entry name" value="Gln_deamidase_2"/>
</dbReference>
<dbReference type="Proteomes" id="UP000603940">
    <property type="component" value="Unassembled WGS sequence"/>
</dbReference>
<name>A0ABR7R7P7_9PROT</name>
<comment type="caution">
    <text evidence="2">The sequence shown here is derived from an EMBL/GenBank/DDBJ whole genome shotgun (WGS) entry which is preliminary data.</text>
</comment>
<protein>
    <recommendedName>
        <fullName evidence="1">Protein glutaminase domain-containing protein</fullName>
    </recommendedName>
</protein>
<reference evidence="2 3" key="1">
    <citation type="journal article" date="2009" name="Int. J. Syst. Evol. Microbiol.">
        <title>Transfer of Teichococcus ludipueritiae and Muricoccus roseus to the genus Roseomonas, as Roseomonas ludipueritiae comb. nov. and Roseomonas rosea comb. nov., respectively, and emended description of the genus Roseomonas.</title>
        <authorList>
            <person name="Sanchez-Porro C."/>
            <person name="Gallego V."/>
            <person name="Busse H.J."/>
            <person name="Kampfer P."/>
            <person name="Ventosa A."/>
        </authorList>
    </citation>
    <scope>NUCLEOTIDE SEQUENCE [LARGE SCALE GENOMIC DNA]</scope>
    <source>
        <strain evidence="2 3">DSM 14915</strain>
    </source>
</reference>
<dbReference type="Gene3D" id="3.10.620.30">
    <property type="match status" value="1"/>
</dbReference>
<accession>A0ABR7R7P7</accession>
<feature type="domain" description="Protein glutaminase" evidence="1">
    <location>
        <begin position="34"/>
        <end position="137"/>
    </location>
</feature>
<dbReference type="EMBL" id="JACTUZ010000049">
    <property type="protein sequence ID" value="MBC9177758.1"/>
    <property type="molecule type" value="Genomic_DNA"/>
</dbReference>
<proteinExistence type="predicted"/>
<sequence length="196" mass="20890">MRLELTTDPRTSGVMSLATANEAFSDLLDGNLGASWNRLAGGCEYRAHAAVARLAAYTSLVFKAWALPHIGLDGTEKRPLVPQRQIPDPTAGKFHTWAFHVAPAALVLDGAGRVSTMVFDPSLLDGPCATKRWMWAMSASDGRLLLTGPEVFLIDTRSLAYSKPPGDDVVAQNLAAQGKSPDAVVARLLAEVAHGK</sequence>
<keyword evidence="3" id="KW-1185">Reference proteome</keyword>
<dbReference type="RefSeq" id="WP_187778878.1">
    <property type="nucleotide sequence ID" value="NZ_JACTUZ010000049.1"/>
</dbReference>
<organism evidence="2 3">
    <name type="scientific">Pseudoroseomonas ludipueritiae</name>
    <dbReference type="NCBI Taxonomy" id="198093"/>
    <lineage>
        <taxon>Bacteria</taxon>
        <taxon>Pseudomonadati</taxon>
        <taxon>Pseudomonadota</taxon>
        <taxon>Alphaproteobacteria</taxon>
        <taxon>Acetobacterales</taxon>
        <taxon>Acetobacteraceae</taxon>
        <taxon>Pseudoroseomonas</taxon>
    </lineage>
</organism>
<dbReference type="Pfam" id="PF18626">
    <property type="entry name" value="Gln_deamidase_2"/>
    <property type="match status" value="1"/>
</dbReference>
<evidence type="ECO:0000313" key="3">
    <source>
        <dbReference type="Proteomes" id="UP000603940"/>
    </source>
</evidence>
<evidence type="ECO:0000313" key="2">
    <source>
        <dbReference type="EMBL" id="MBC9177758.1"/>
    </source>
</evidence>
<gene>
    <name evidence="2" type="ORF">IBL25_12490</name>
</gene>
<evidence type="ECO:0000259" key="1">
    <source>
        <dbReference type="Pfam" id="PF18626"/>
    </source>
</evidence>